<dbReference type="Proteomes" id="UP001143304">
    <property type="component" value="Unassembled WGS sequence"/>
</dbReference>
<dbReference type="InterPro" id="IPR051783">
    <property type="entry name" value="NAD(P)-dependent_oxidoreduct"/>
</dbReference>
<dbReference type="Pfam" id="PF01370">
    <property type="entry name" value="Epimerase"/>
    <property type="match status" value="1"/>
</dbReference>
<dbReference type="PANTHER" id="PTHR48079">
    <property type="entry name" value="PROTEIN YEEZ"/>
    <property type="match status" value="1"/>
</dbReference>
<dbReference type="Gene3D" id="3.40.50.720">
    <property type="entry name" value="NAD(P)-binding Rossmann-like Domain"/>
    <property type="match status" value="1"/>
</dbReference>
<proteinExistence type="predicted"/>
<reference evidence="2" key="1">
    <citation type="submission" date="2019-02" db="EMBL/GenBank/DDBJ databases">
        <authorList>
            <person name="Li S.-H."/>
        </authorList>
    </citation>
    <scope>NUCLEOTIDE SEQUENCE</scope>
    <source>
        <strain evidence="2">IMCC11814</strain>
    </source>
</reference>
<dbReference type="InterPro" id="IPR001509">
    <property type="entry name" value="Epimerase_deHydtase"/>
</dbReference>
<evidence type="ECO:0000313" key="2">
    <source>
        <dbReference type="EMBL" id="MCX2977917.1"/>
    </source>
</evidence>
<evidence type="ECO:0000313" key="3">
    <source>
        <dbReference type="Proteomes" id="UP001143304"/>
    </source>
</evidence>
<evidence type="ECO:0000259" key="1">
    <source>
        <dbReference type="Pfam" id="PF01370"/>
    </source>
</evidence>
<accession>A0ABT3T6L6</accession>
<dbReference type="PANTHER" id="PTHR48079:SF6">
    <property type="entry name" value="NAD(P)-BINDING DOMAIN-CONTAINING PROTEIN-RELATED"/>
    <property type="match status" value="1"/>
</dbReference>
<dbReference type="InterPro" id="IPR036291">
    <property type="entry name" value="NAD(P)-bd_dom_sf"/>
</dbReference>
<keyword evidence="3" id="KW-1185">Reference proteome</keyword>
<gene>
    <name evidence="2" type="ORF">EYC82_11180</name>
</gene>
<organism evidence="2 3">
    <name type="scientific">Candidatus Marimicrobium litorale</name>
    <dbReference type="NCBI Taxonomy" id="2518991"/>
    <lineage>
        <taxon>Bacteria</taxon>
        <taxon>Pseudomonadati</taxon>
        <taxon>Pseudomonadota</taxon>
        <taxon>Gammaproteobacteria</taxon>
        <taxon>Cellvibrionales</taxon>
        <taxon>Halieaceae</taxon>
        <taxon>Marimicrobium</taxon>
    </lineage>
</organism>
<protein>
    <submittedName>
        <fullName evidence="2">NAD(P)-dependent oxidoreductase</fullName>
    </submittedName>
</protein>
<feature type="domain" description="NAD-dependent epimerase/dehydratase" evidence="1">
    <location>
        <begin position="3"/>
        <end position="163"/>
    </location>
</feature>
<dbReference type="SUPFAM" id="SSF51735">
    <property type="entry name" value="NAD(P)-binding Rossmann-fold domains"/>
    <property type="match status" value="1"/>
</dbReference>
<sequence length="296" mass="31971">MKVLMVGGTGLTGAHGALYLRENGHDVTLVSRAEPTLACLQDFAHIAANYTDDEIAPNVLFGFDALVFAAGADIRQLPPDENEDSFFQRVNSEAIPRFFANARAAGIPRAVYIGTYYPQVVPQQIESSAYVRSRHLADEGLRALNSDSFRVCSLNAPFIIGHVPGLAQPHLEALVHYVSGQIEGLPLVAPAGGVNHITSRSMSEAIAGALARGEGGRAYLVGDENLSWKTYLEYFCEAVGNPQDLPVSEEEHPMFPDAILYAGRNITISYEPDNGELEYSRGHVRAAINEIVAACS</sequence>
<name>A0ABT3T6L6_9GAMM</name>
<dbReference type="RefSeq" id="WP_279249621.1">
    <property type="nucleotide sequence ID" value="NZ_SHNO01000001.1"/>
</dbReference>
<comment type="caution">
    <text evidence="2">The sequence shown here is derived from an EMBL/GenBank/DDBJ whole genome shotgun (WGS) entry which is preliminary data.</text>
</comment>
<dbReference type="EMBL" id="SHNO01000001">
    <property type="protein sequence ID" value="MCX2977917.1"/>
    <property type="molecule type" value="Genomic_DNA"/>
</dbReference>